<dbReference type="Pfam" id="PF14329">
    <property type="entry name" value="DUF4386"/>
    <property type="match status" value="1"/>
</dbReference>
<evidence type="ECO:0000313" key="3">
    <source>
        <dbReference type="Proteomes" id="UP001459204"/>
    </source>
</evidence>
<evidence type="ECO:0000256" key="1">
    <source>
        <dbReference type="SAM" id="Phobius"/>
    </source>
</evidence>
<gene>
    <name evidence="2" type="ORF">AAD027_11480</name>
</gene>
<dbReference type="Proteomes" id="UP001459204">
    <property type="component" value="Unassembled WGS sequence"/>
</dbReference>
<keyword evidence="1" id="KW-1133">Transmembrane helix</keyword>
<accession>A0ABU9J2K9</accession>
<feature type="transmembrane region" description="Helical" evidence="1">
    <location>
        <begin position="12"/>
        <end position="34"/>
    </location>
</feature>
<organism evidence="2 3">
    <name type="scientific">Pseudoxanthomonas putridarboris</name>
    <dbReference type="NCBI Taxonomy" id="752605"/>
    <lineage>
        <taxon>Bacteria</taxon>
        <taxon>Pseudomonadati</taxon>
        <taxon>Pseudomonadota</taxon>
        <taxon>Gammaproteobacteria</taxon>
        <taxon>Lysobacterales</taxon>
        <taxon>Lysobacteraceae</taxon>
        <taxon>Pseudoxanthomonas</taxon>
    </lineage>
</organism>
<feature type="transmembrane region" description="Helical" evidence="1">
    <location>
        <begin position="61"/>
        <end position="83"/>
    </location>
</feature>
<protein>
    <submittedName>
        <fullName evidence="2">DUF4386 domain-containing protein</fullName>
    </submittedName>
</protein>
<feature type="transmembrane region" description="Helical" evidence="1">
    <location>
        <begin position="208"/>
        <end position="228"/>
    </location>
</feature>
<evidence type="ECO:0000313" key="2">
    <source>
        <dbReference type="EMBL" id="MEL1264978.1"/>
    </source>
</evidence>
<feature type="transmembrane region" description="Helical" evidence="1">
    <location>
        <begin position="180"/>
        <end position="202"/>
    </location>
</feature>
<comment type="caution">
    <text evidence="2">The sequence shown here is derived from an EMBL/GenBank/DDBJ whole genome shotgun (WGS) entry which is preliminary data.</text>
</comment>
<keyword evidence="3" id="KW-1185">Reference proteome</keyword>
<dbReference type="RefSeq" id="WP_341726154.1">
    <property type="nucleotide sequence ID" value="NZ_JBBWWT010000004.1"/>
</dbReference>
<keyword evidence="1" id="KW-0812">Transmembrane</keyword>
<reference evidence="2 3" key="1">
    <citation type="submission" date="2024-04" db="EMBL/GenBank/DDBJ databases">
        <title>Draft genome sequence of Pseudoxanthomonas putridarboris WD12.</title>
        <authorList>
            <person name="Oh J."/>
        </authorList>
    </citation>
    <scope>NUCLEOTIDE SEQUENCE [LARGE SCALE GENOMIC DNA]</scope>
    <source>
        <strain evidence="2 3">WD12</strain>
    </source>
</reference>
<proteinExistence type="predicted"/>
<feature type="transmembrane region" description="Helical" evidence="1">
    <location>
        <begin position="149"/>
        <end position="168"/>
    </location>
</feature>
<dbReference type="EMBL" id="JBBWWT010000004">
    <property type="protein sequence ID" value="MEL1264978.1"/>
    <property type="molecule type" value="Genomic_DNA"/>
</dbReference>
<keyword evidence="1" id="KW-0472">Membrane</keyword>
<dbReference type="InterPro" id="IPR025495">
    <property type="entry name" value="DUF4386"/>
</dbReference>
<name>A0ABU9J2K9_9GAMM</name>
<sequence length="239" mass="26083">MNETSISSAQRMYARLAGFVYLFNYAANVFGVLVPSRIKGTGTFAESAERVLASEHLYRTALTSMTIAWASLVVLSFALYVALEPVNKRLARLALFFRLGEAFVGGVTVMWSFATLRLYTISQDVGSALQDEQLQALASVTGSATDSGFFIAWMFFGPGSFLFFYLFYKSGYIPRVLAALGMLGSVVMLLGNLVALVFPEYISMVQYGWAPIGIAEITTAFWLMIVGLRSVGGSKRNAA</sequence>
<feature type="transmembrane region" description="Helical" evidence="1">
    <location>
        <begin position="95"/>
        <end position="114"/>
    </location>
</feature>